<dbReference type="Proteomes" id="UP000537131">
    <property type="component" value="Unassembled WGS sequence"/>
</dbReference>
<reference evidence="2 3" key="1">
    <citation type="submission" date="2020-04" db="EMBL/GenBank/DDBJ databases">
        <authorList>
            <person name="Doyle D.A."/>
        </authorList>
    </citation>
    <scope>NUCLEOTIDE SEQUENCE [LARGE SCALE GENOMIC DNA]</scope>
    <source>
        <strain evidence="2 3">P21</strain>
    </source>
</reference>
<dbReference type="InterPro" id="IPR024978">
    <property type="entry name" value="Homeodomain_phBC6A51-type"/>
</dbReference>
<gene>
    <name evidence="2" type="ORF">HBE96_17335</name>
</gene>
<evidence type="ECO:0000313" key="3">
    <source>
        <dbReference type="Proteomes" id="UP000537131"/>
    </source>
</evidence>
<accession>A0A7Y0EJ65</accession>
<name>A0A7Y0EJ65_9CLOT</name>
<dbReference type="Gene3D" id="1.10.10.60">
    <property type="entry name" value="Homeodomain-like"/>
    <property type="match status" value="1"/>
</dbReference>
<sequence>MLNEKQIQCIEQIALGELTKEEIAKEIGITSRTIYNWQNNEEFRVELRQRSHVIQTAMEAEGKARMVAKGQIAIENIFKLANNAKQEKVKLDANIFIYEAIFGKATTRLQDITADENKKDKKVTTEQLLDEFKKFSVIKNDELEKAE</sequence>
<feature type="domain" description="Homeodomain phBC6A51-type" evidence="1">
    <location>
        <begin position="2"/>
        <end position="52"/>
    </location>
</feature>
<evidence type="ECO:0000313" key="2">
    <source>
        <dbReference type="EMBL" id="NMM64386.1"/>
    </source>
</evidence>
<dbReference type="Pfam" id="PF13022">
    <property type="entry name" value="HTH_Tnp_1_2"/>
    <property type="match status" value="1"/>
</dbReference>
<proteinExistence type="predicted"/>
<dbReference type="RefSeq" id="WP_169298968.1">
    <property type="nucleotide sequence ID" value="NZ_JABBNI010000036.1"/>
</dbReference>
<dbReference type="AlphaFoldDB" id="A0A7Y0EJ65"/>
<dbReference type="EMBL" id="JABBNI010000036">
    <property type="protein sequence ID" value="NMM64386.1"/>
    <property type="molecule type" value="Genomic_DNA"/>
</dbReference>
<protein>
    <recommendedName>
        <fullName evidence="1">Homeodomain phBC6A51-type domain-containing protein</fullName>
    </recommendedName>
</protein>
<organism evidence="2 3">
    <name type="scientific">Clostridium muellerianum</name>
    <dbReference type="NCBI Taxonomy" id="2716538"/>
    <lineage>
        <taxon>Bacteria</taxon>
        <taxon>Bacillati</taxon>
        <taxon>Bacillota</taxon>
        <taxon>Clostridia</taxon>
        <taxon>Eubacteriales</taxon>
        <taxon>Clostridiaceae</taxon>
        <taxon>Clostridium</taxon>
    </lineage>
</organism>
<evidence type="ECO:0000259" key="1">
    <source>
        <dbReference type="Pfam" id="PF13022"/>
    </source>
</evidence>
<reference evidence="2 3" key="2">
    <citation type="submission" date="2020-06" db="EMBL/GenBank/DDBJ databases">
        <title>Complete Genome Sequence of Clostridium muelleri sp. nov. P21T, an Acid-Alcohol Producing Acetogen Isolated from Old Hay.</title>
        <authorList>
            <person name="Duncan K.E."/>
            <person name="Tanner R.S."/>
        </authorList>
    </citation>
    <scope>NUCLEOTIDE SEQUENCE [LARGE SCALE GENOMIC DNA]</scope>
    <source>
        <strain evidence="2 3">P21</strain>
    </source>
</reference>
<comment type="caution">
    <text evidence="2">The sequence shown here is derived from an EMBL/GenBank/DDBJ whole genome shotgun (WGS) entry which is preliminary data.</text>
</comment>
<keyword evidence="3" id="KW-1185">Reference proteome</keyword>